<organism evidence="2 3">
    <name type="scientific">Vreelandella vilamensis</name>
    <dbReference type="NCBI Taxonomy" id="531309"/>
    <lineage>
        <taxon>Bacteria</taxon>
        <taxon>Pseudomonadati</taxon>
        <taxon>Pseudomonadota</taxon>
        <taxon>Gammaproteobacteria</taxon>
        <taxon>Oceanospirillales</taxon>
        <taxon>Halomonadaceae</taxon>
        <taxon>Vreelandella</taxon>
    </lineage>
</organism>
<accession>A0ABU1H505</accession>
<dbReference type="Pfam" id="PF16732">
    <property type="entry name" value="ComP_DUS"/>
    <property type="match status" value="1"/>
</dbReference>
<protein>
    <submittedName>
        <fullName evidence="2">Type IV pilin protein</fullName>
    </submittedName>
</protein>
<evidence type="ECO:0000313" key="2">
    <source>
        <dbReference type="EMBL" id="MDR5899390.1"/>
    </source>
</evidence>
<keyword evidence="1" id="KW-0472">Membrane</keyword>
<reference evidence="2 3" key="1">
    <citation type="submission" date="2023-04" db="EMBL/GenBank/DDBJ databases">
        <title>A long-awaited taxogenomic arrangement of the family Halomonadaceae.</title>
        <authorList>
            <person name="De La Haba R."/>
            <person name="Chuvochina M."/>
            <person name="Wittouck S."/>
            <person name="Arahal D.R."/>
            <person name="Sanchez-Porro C."/>
            <person name="Hugenholtz P."/>
            <person name="Ventosa A."/>
        </authorList>
    </citation>
    <scope>NUCLEOTIDE SEQUENCE [LARGE SCALE GENOMIC DNA]</scope>
    <source>
        <strain evidence="2 3">DSM 21020</strain>
    </source>
</reference>
<sequence>MSFTRQPANRQHGFTLIELMIVVVIIGIIASVAYPSYTRYVERSRLSDGKAGLMQAASEMERCYTSNYSYPSDCFSDRPSPEGVYTITIFQPDSGSASTYRIKATNGTNVPANCVELWIESDGDRGPDDCW</sequence>
<dbReference type="NCBIfam" id="TIGR02532">
    <property type="entry name" value="IV_pilin_GFxxxE"/>
    <property type="match status" value="1"/>
</dbReference>
<comment type="caution">
    <text evidence="2">The sequence shown here is derived from an EMBL/GenBank/DDBJ whole genome shotgun (WGS) entry which is preliminary data.</text>
</comment>
<keyword evidence="1" id="KW-1133">Transmembrane helix</keyword>
<dbReference type="InterPro" id="IPR012902">
    <property type="entry name" value="N_methyl_site"/>
</dbReference>
<evidence type="ECO:0000256" key="1">
    <source>
        <dbReference type="SAM" id="Phobius"/>
    </source>
</evidence>
<dbReference type="PANTHER" id="PTHR30093">
    <property type="entry name" value="GENERAL SECRETION PATHWAY PROTEIN G"/>
    <property type="match status" value="1"/>
</dbReference>
<evidence type="ECO:0000313" key="3">
    <source>
        <dbReference type="Proteomes" id="UP001254564"/>
    </source>
</evidence>
<dbReference type="PANTHER" id="PTHR30093:SF47">
    <property type="entry name" value="TYPE IV PILUS NON-CORE MINOR PILIN PILE"/>
    <property type="match status" value="1"/>
</dbReference>
<dbReference type="RefSeq" id="WP_309656274.1">
    <property type="nucleotide sequence ID" value="NZ_JARWAN010000015.1"/>
</dbReference>
<feature type="transmembrane region" description="Helical" evidence="1">
    <location>
        <begin position="12"/>
        <end position="37"/>
    </location>
</feature>
<dbReference type="EMBL" id="JARWAN010000015">
    <property type="protein sequence ID" value="MDR5899390.1"/>
    <property type="molecule type" value="Genomic_DNA"/>
</dbReference>
<dbReference type="Pfam" id="PF07963">
    <property type="entry name" value="N_methyl"/>
    <property type="match status" value="1"/>
</dbReference>
<keyword evidence="3" id="KW-1185">Reference proteome</keyword>
<dbReference type="Proteomes" id="UP001254564">
    <property type="component" value="Unassembled WGS sequence"/>
</dbReference>
<dbReference type="PROSITE" id="PS00409">
    <property type="entry name" value="PROKAR_NTER_METHYL"/>
    <property type="match status" value="1"/>
</dbReference>
<gene>
    <name evidence="2" type="ORF">QC823_10365</name>
</gene>
<name>A0ABU1H505_9GAMM</name>
<dbReference type="Gene3D" id="3.30.700.10">
    <property type="entry name" value="Glycoprotein, Type 4 Pilin"/>
    <property type="match status" value="1"/>
</dbReference>
<dbReference type="SUPFAM" id="SSF54523">
    <property type="entry name" value="Pili subunits"/>
    <property type="match status" value="1"/>
</dbReference>
<dbReference type="InterPro" id="IPR031982">
    <property type="entry name" value="PilE-like"/>
</dbReference>
<proteinExistence type="predicted"/>
<keyword evidence="1" id="KW-0812">Transmembrane</keyword>
<dbReference type="InterPro" id="IPR045584">
    <property type="entry name" value="Pilin-like"/>
</dbReference>